<accession>A0A399ERC0</accession>
<protein>
    <submittedName>
        <fullName evidence="1">Uncharacterized protein</fullName>
    </submittedName>
</protein>
<dbReference type="OrthoDB" id="31902at2"/>
<evidence type="ECO:0000313" key="2">
    <source>
        <dbReference type="Proteomes" id="UP000265341"/>
    </source>
</evidence>
<keyword evidence="2" id="KW-1185">Reference proteome</keyword>
<dbReference type="Proteomes" id="UP000265341">
    <property type="component" value="Unassembled WGS sequence"/>
</dbReference>
<dbReference type="AlphaFoldDB" id="A0A399ERC0"/>
<sequence>MIFPLERASATGEVADLQKLQAAGLPVATTVVLQGLEAEFYQFANLAEQIRNAFVGVFGVRLDEEKLGAACAQAERLVRESYLLPERADEIMRVLPEGRLLVRYAGEGPFALEPSRQEALWALKRLWASRWQVDSVLARAPELAPPESPSLVQRMEGELVPDADLSRQASQILRRSVQVWASAGFVLRVD</sequence>
<proteinExistence type="predicted"/>
<comment type="caution">
    <text evidence="1">The sequence shown here is derived from an EMBL/GenBank/DDBJ whole genome shotgun (WGS) entry which is preliminary data.</text>
</comment>
<reference evidence="1 2" key="1">
    <citation type="submission" date="2018-08" db="EMBL/GenBank/DDBJ databases">
        <title>Meiothermus roseus NBRC 110900 genome sequencing project.</title>
        <authorList>
            <person name="Da Costa M.S."/>
            <person name="Albuquerque L."/>
            <person name="Raposo P."/>
            <person name="Froufe H.J.C."/>
            <person name="Barroso C.S."/>
            <person name="Egas C."/>
        </authorList>
    </citation>
    <scope>NUCLEOTIDE SEQUENCE [LARGE SCALE GENOMIC DNA]</scope>
    <source>
        <strain evidence="1 2">NBRC 110900</strain>
    </source>
</reference>
<organism evidence="1 2">
    <name type="scientific">Calidithermus roseus</name>
    <dbReference type="NCBI Taxonomy" id="1644118"/>
    <lineage>
        <taxon>Bacteria</taxon>
        <taxon>Thermotogati</taxon>
        <taxon>Deinococcota</taxon>
        <taxon>Deinococci</taxon>
        <taxon>Thermales</taxon>
        <taxon>Thermaceae</taxon>
        <taxon>Calidithermus</taxon>
    </lineage>
</organism>
<name>A0A399ERC0_9DEIN</name>
<dbReference type="RefSeq" id="WP_119278533.1">
    <property type="nucleotide sequence ID" value="NZ_QWLA01000047.1"/>
</dbReference>
<dbReference type="EMBL" id="QWLA01000047">
    <property type="protein sequence ID" value="RIH85112.1"/>
    <property type="molecule type" value="Genomic_DNA"/>
</dbReference>
<gene>
    <name evidence="1" type="ORF">Mrose_02369</name>
</gene>
<evidence type="ECO:0000313" key="1">
    <source>
        <dbReference type="EMBL" id="RIH85112.1"/>
    </source>
</evidence>